<accession>A0A3S0ZC57</accession>
<keyword evidence="1" id="KW-1133">Transmembrane helix</keyword>
<feature type="transmembrane region" description="Helical" evidence="1">
    <location>
        <begin position="84"/>
        <end position="105"/>
    </location>
</feature>
<evidence type="ECO:0000313" key="3">
    <source>
        <dbReference type="Proteomes" id="UP000271974"/>
    </source>
</evidence>
<proteinExistence type="predicted"/>
<evidence type="ECO:0000313" key="2">
    <source>
        <dbReference type="EMBL" id="RUS71575.1"/>
    </source>
</evidence>
<protein>
    <submittedName>
        <fullName evidence="2">Uncharacterized protein</fullName>
    </submittedName>
</protein>
<sequence length="107" mass="12047">MLSKLYFSLSSLGLSFPSLYSALLYVPLNLLSHCPATPQPTPRTPPLLSLSLLLGLSLHFRSLLNTGMSFFIPLFSIFRFYPPLLPLSLSLRFFCFFFGLSLFSYSV</sequence>
<reference evidence="2 3" key="1">
    <citation type="submission" date="2019-01" db="EMBL/GenBank/DDBJ databases">
        <title>A draft genome assembly of the solar-powered sea slug Elysia chlorotica.</title>
        <authorList>
            <person name="Cai H."/>
            <person name="Li Q."/>
            <person name="Fang X."/>
            <person name="Li J."/>
            <person name="Curtis N.E."/>
            <person name="Altenburger A."/>
            <person name="Shibata T."/>
            <person name="Feng M."/>
            <person name="Maeda T."/>
            <person name="Schwartz J.A."/>
            <person name="Shigenobu S."/>
            <person name="Lundholm N."/>
            <person name="Nishiyama T."/>
            <person name="Yang H."/>
            <person name="Hasebe M."/>
            <person name="Li S."/>
            <person name="Pierce S.K."/>
            <person name="Wang J."/>
        </authorList>
    </citation>
    <scope>NUCLEOTIDE SEQUENCE [LARGE SCALE GENOMIC DNA]</scope>
    <source>
        <strain evidence="2">EC2010</strain>
        <tissue evidence="2">Whole organism of an adult</tissue>
    </source>
</reference>
<evidence type="ECO:0000256" key="1">
    <source>
        <dbReference type="SAM" id="Phobius"/>
    </source>
</evidence>
<keyword evidence="1" id="KW-0472">Membrane</keyword>
<dbReference type="Proteomes" id="UP000271974">
    <property type="component" value="Unassembled WGS sequence"/>
</dbReference>
<gene>
    <name evidence="2" type="ORF">EGW08_020668</name>
</gene>
<name>A0A3S0ZC57_ELYCH</name>
<dbReference type="AlphaFoldDB" id="A0A3S0ZC57"/>
<dbReference type="EMBL" id="RQTK01001193">
    <property type="protein sequence ID" value="RUS71575.1"/>
    <property type="molecule type" value="Genomic_DNA"/>
</dbReference>
<comment type="caution">
    <text evidence="2">The sequence shown here is derived from an EMBL/GenBank/DDBJ whole genome shotgun (WGS) entry which is preliminary data.</text>
</comment>
<keyword evidence="1" id="KW-0812">Transmembrane</keyword>
<keyword evidence="3" id="KW-1185">Reference proteome</keyword>
<organism evidence="2 3">
    <name type="scientific">Elysia chlorotica</name>
    <name type="common">Eastern emerald elysia</name>
    <name type="synonym">Sea slug</name>
    <dbReference type="NCBI Taxonomy" id="188477"/>
    <lineage>
        <taxon>Eukaryota</taxon>
        <taxon>Metazoa</taxon>
        <taxon>Spiralia</taxon>
        <taxon>Lophotrochozoa</taxon>
        <taxon>Mollusca</taxon>
        <taxon>Gastropoda</taxon>
        <taxon>Heterobranchia</taxon>
        <taxon>Euthyneura</taxon>
        <taxon>Panpulmonata</taxon>
        <taxon>Sacoglossa</taxon>
        <taxon>Placobranchoidea</taxon>
        <taxon>Plakobranchidae</taxon>
        <taxon>Elysia</taxon>
    </lineage>
</organism>